<dbReference type="EMBL" id="CAFBMM010000046">
    <property type="protein sequence ID" value="CAB4909082.1"/>
    <property type="molecule type" value="Genomic_DNA"/>
</dbReference>
<name>A0A6J7MZT6_9ZZZZ</name>
<accession>A0A6J7MZT6</accession>
<proteinExistence type="inferred from homology"/>
<gene>
    <name evidence="2" type="ORF">UFOPK2683_00070</name>
    <name evidence="3" type="ORF">UFOPK3605_00975</name>
    <name evidence="4" type="ORF">UFOPK3897_01275</name>
    <name evidence="5" type="ORF">UFOPK4121_01717</name>
</gene>
<dbReference type="SUPFAM" id="SSF53218">
    <property type="entry name" value="Molybdenum cofactor biosynthesis proteins"/>
    <property type="match status" value="1"/>
</dbReference>
<dbReference type="CDD" id="cd00885">
    <property type="entry name" value="cinA"/>
    <property type="match status" value="1"/>
</dbReference>
<dbReference type="Pfam" id="PF02464">
    <property type="entry name" value="CinA"/>
    <property type="match status" value="1"/>
</dbReference>
<dbReference type="PIRSF" id="PIRSF006728">
    <property type="entry name" value="CinA"/>
    <property type="match status" value="1"/>
</dbReference>
<evidence type="ECO:0000313" key="4">
    <source>
        <dbReference type="EMBL" id="CAB4983853.1"/>
    </source>
</evidence>
<evidence type="ECO:0000313" key="5">
    <source>
        <dbReference type="EMBL" id="CAB5034342.1"/>
    </source>
</evidence>
<dbReference type="Gene3D" id="3.40.980.10">
    <property type="entry name" value="MoaB/Mog-like domain"/>
    <property type="match status" value="1"/>
</dbReference>
<organism evidence="4">
    <name type="scientific">freshwater metagenome</name>
    <dbReference type="NCBI Taxonomy" id="449393"/>
    <lineage>
        <taxon>unclassified sequences</taxon>
        <taxon>metagenomes</taxon>
        <taxon>ecological metagenomes</taxon>
    </lineage>
</organism>
<dbReference type="InterPro" id="IPR036653">
    <property type="entry name" value="CinA-like_C"/>
</dbReference>
<dbReference type="EMBL" id="CAFBPQ010000110">
    <property type="protein sequence ID" value="CAB5034342.1"/>
    <property type="molecule type" value="Genomic_DNA"/>
</dbReference>
<feature type="domain" description="MoaB/Mog" evidence="1">
    <location>
        <begin position="4"/>
        <end position="171"/>
    </location>
</feature>
<dbReference type="NCBIfam" id="TIGR00177">
    <property type="entry name" value="molyb_syn"/>
    <property type="match status" value="1"/>
</dbReference>
<evidence type="ECO:0000259" key="1">
    <source>
        <dbReference type="SMART" id="SM00852"/>
    </source>
</evidence>
<dbReference type="InterPro" id="IPR001453">
    <property type="entry name" value="MoaB/Mog_dom"/>
</dbReference>
<dbReference type="NCBIfam" id="TIGR00200">
    <property type="entry name" value="cinA_nterm"/>
    <property type="match status" value="1"/>
</dbReference>
<dbReference type="SUPFAM" id="SSF142433">
    <property type="entry name" value="CinA-like"/>
    <property type="match status" value="1"/>
</dbReference>
<dbReference type="NCBIfam" id="NF001813">
    <property type="entry name" value="PRK00549.1"/>
    <property type="match status" value="1"/>
</dbReference>
<dbReference type="Pfam" id="PF00994">
    <property type="entry name" value="MoCF_biosynth"/>
    <property type="match status" value="1"/>
</dbReference>
<dbReference type="EMBL" id="CAEZYK010000002">
    <property type="protein sequence ID" value="CAB4712354.1"/>
    <property type="molecule type" value="Genomic_DNA"/>
</dbReference>
<dbReference type="PANTHER" id="PTHR13939:SF0">
    <property type="entry name" value="NMN AMIDOHYDROLASE-LIKE PROTEIN YFAY"/>
    <property type="match status" value="1"/>
</dbReference>
<protein>
    <submittedName>
        <fullName evidence="4">Unannotated protein</fullName>
    </submittedName>
</protein>
<dbReference type="NCBIfam" id="TIGR00199">
    <property type="entry name" value="PncC_domain"/>
    <property type="match status" value="1"/>
</dbReference>
<dbReference type="InterPro" id="IPR008136">
    <property type="entry name" value="CinA_C"/>
</dbReference>
<dbReference type="PANTHER" id="PTHR13939">
    <property type="entry name" value="NICOTINAMIDE-NUCLEOTIDE AMIDOHYDROLASE PNCC"/>
    <property type="match status" value="1"/>
</dbReference>
<dbReference type="InterPro" id="IPR041424">
    <property type="entry name" value="CinA_KH"/>
</dbReference>
<dbReference type="EMBL" id="CAFBOF010000035">
    <property type="protein sequence ID" value="CAB4983853.1"/>
    <property type="molecule type" value="Genomic_DNA"/>
</dbReference>
<dbReference type="InterPro" id="IPR050101">
    <property type="entry name" value="CinA"/>
</dbReference>
<dbReference type="AlphaFoldDB" id="A0A6J7MZT6"/>
<dbReference type="InterPro" id="IPR036425">
    <property type="entry name" value="MoaB/Mog-like_dom_sf"/>
</dbReference>
<dbReference type="Gene3D" id="3.90.950.20">
    <property type="entry name" value="CinA-like"/>
    <property type="match status" value="1"/>
</dbReference>
<sequence length="409" mass="43063">MKCNVLAIGTELLLGQIVDTNSAWLGEQLALAGIDSYDHRKVGDNLGRMVTALSDLLDEAQAVIVCGGLGPTPDDVTREAIAEVMGVPLVRREELVAQIAAMFGMRDRDMPANNLRQADIPEGARVIPNALGTAPGVMAEIAGKVIYAVPGVPYEMQAMIKDFVIPDLLERAGMRSVIVSRSLKTWGTSESGLAEMIATQVDAQSNPSIAFLARGIEGLYVRLTAKAANESDARALIETEETELRAILGDLIFAVDDETMESVVLKACAERGWSLGVAESLTGGLIGARLANVPGASATFRGSIASYATEVKRSVLGVTASSVVSAECVAQMAEGAQRVLGCDAAVAVTGVAGPDEQEGQPVGTVWFGVAVAGHATETVSTRLPGDRERIRQFSTISALNLLRLRLNSF</sequence>
<dbReference type="InterPro" id="IPR008135">
    <property type="entry name" value="Competence-induced_CinA"/>
</dbReference>
<reference evidence="4" key="1">
    <citation type="submission" date="2020-05" db="EMBL/GenBank/DDBJ databases">
        <authorList>
            <person name="Chiriac C."/>
            <person name="Salcher M."/>
            <person name="Ghai R."/>
            <person name="Kavagutti S V."/>
        </authorList>
    </citation>
    <scope>NUCLEOTIDE SEQUENCE</scope>
</reference>
<dbReference type="Gene3D" id="3.30.70.2860">
    <property type="match status" value="1"/>
</dbReference>
<dbReference type="HAMAP" id="MF_00226_B">
    <property type="entry name" value="CinA_B"/>
    <property type="match status" value="1"/>
</dbReference>
<evidence type="ECO:0000313" key="3">
    <source>
        <dbReference type="EMBL" id="CAB4909082.1"/>
    </source>
</evidence>
<dbReference type="Pfam" id="PF18146">
    <property type="entry name" value="CinA_KH"/>
    <property type="match status" value="1"/>
</dbReference>
<dbReference type="SMART" id="SM00852">
    <property type="entry name" value="MoCF_biosynth"/>
    <property type="match status" value="1"/>
</dbReference>
<evidence type="ECO:0000313" key="2">
    <source>
        <dbReference type="EMBL" id="CAB4712354.1"/>
    </source>
</evidence>